<dbReference type="EMBL" id="JAVRBK010000002">
    <property type="protein sequence ID" value="KAK5648067.1"/>
    <property type="molecule type" value="Genomic_DNA"/>
</dbReference>
<proteinExistence type="predicted"/>
<comment type="caution">
    <text evidence="2">The sequence shown here is derived from an EMBL/GenBank/DDBJ whole genome shotgun (WGS) entry which is preliminary data.</text>
</comment>
<evidence type="ECO:0000313" key="3">
    <source>
        <dbReference type="Proteomes" id="UP001329430"/>
    </source>
</evidence>
<dbReference type="PANTHER" id="PTHR10773:SF19">
    <property type="match status" value="1"/>
</dbReference>
<protein>
    <recommendedName>
        <fullName evidence="1">DUF7869 domain-containing protein</fullName>
    </recommendedName>
</protein>
<name>A0AAN7ZMN4_9COLE</name>
<dbReference type="InterPro" id="IPR057191">
    <property type="entry name" value="DUF7869"/>
</dbReference>
<accession>A0AAN7ZMN4</accession>
<evidence type="ECO:0000259" key="1">
    <source>
        <dbReference type="Pfam" id="PF25273"/>
    </source>
</evidence>
<gene>
    <name evidence="2" type="ORF">RI129_002959</name>
</gene>
<sequence>MQNLQTFDKDYSLKNYDCQNLLENNKNMLNVTNTDSTRESFPSETRIHITPTRTKKRVKHVSEWANAKRKLLRTQGKEYVSNGKIHQAKTLKVYNHVCRYKCNENIPETKRRELFKEFYKLSSYDHQTAFLSSCVKKMEIKRKKGIIHNKNYSTCITLLNTRVCKEFFLKTFDISNKRFTFVCKKTNHLGMAQPDKRGKGKNHRKMNEENRTFVITHIKMFPRYKSHYSRKSNSETKYLSSNLNIKKIKVQLAIHQSKAERAINAKKHDIVANSNNPDTVVVCFDLQQTLPTPLLTTSKVFYLRQLWTYNFCVYNLVTGKAHMYVWSEDVASRGSQEIGSCLLDFIKSLPAHVKKLIAYSDSCGGQNKNKNICKLFMFLVKSTPLEEIHHKFLEPGHTYMECDRAFGLIEKRKKLIPQVFSYLQYFLYFSIQIFF</sequence>
<organism evidence="2 3">
    <name type="scientific">Pyrocoelia pectoralis</name>
    <dbReference type="NCBI Taxonomy" id="417401"/>
    <lineage>
        <taxon>Eukaryota</taxon>
        <taxon>Metazoa</taxon>
        <taxon>Ecdysozoa</taxon>
        <taxon>Arthropoda</taxon>
        <taxon>Hexapoda</taxon>
        <taxon>Insecta</taxon>
        <taxon>Pterygota</taxon>
        <taxon>Neoptera</taxon>
        <taxon>Endopterygota</taxon>
        <taxon>Coleoptera</taxon>
        <taxon>Polyphaga</taxon>
        <taxon>Elateriformia</taxon>
        <taxon>Elateroidea</taxon>
        <taxon>Lampyridae</taxon>
        <taxon>Lampyrinae</taxon>
        <taxon>Pyrocoelia</taxon>
    </lineage>
</organism>
<reference evidence="2 3" key="1">
    <citation type="journal article" date="2024" name="Insects">
        <title>An Improved Chromosome-Level Genome Assembly of the Firefly Pyrocoelia pectoralis.</title>
        <authorList>
            <person name="Fu X."/>
            <person name="Meyer-Rochow V.B."/>
            <person name="Ballantyne L."/>
            <person name="Zhu X."/>
        </authorList>
    </citation>
    <scope>NUCLEOTIDE SEQUENCE [LARGE SCALE GENOMIC DNA]</scope>
    <source>
        <strain evidence="2">XCY_ONT2</strain>
    </source>
</reference>
<evidence type="ECO:0000313" key="2">
    <source>
        <dbReference type="EMBL" id="KAK5648067.1"/>
    </source>
</evidence>
<feature type="domain" description="DUF7869" evidence="1">
    <location>
        <begin position="320"/>
        <end position="411"/>
    </location>
</feature>
<dbReference type="AlphaFoldDB" id="A0AAN7ZMN4"/>
<dbReference type="Pfam" id="PF25273">
    <property type="entry name" value="DUF7869"/>
    <property type="match status" value="1"/>
</dbReference>
<keyword evidence="3" id="KW-1185">Reference proteome</keyword>
<dbReference type="PANTHER" id="PTHR10773">
    <property type="entry name" value="DNA-DIRECTED RNA POLYMERASES I, II, AND III SUBUNIT RPABC2"/>
    <property type="match status" value="1"/>
</dbReference>
<dbReference type="Proteomes" id="UP001329430">
    <property type="component" value="Chromosome 2"/>
</dbReference>